<dbReference type="AlphaFoldDB" id="A0AAD5LU89"/>
<accession>A0AAD5LU89</accession>
<keyword evidence="3" id="KW-1185">Reference proteome</keyword>
<organism evidence="2 3">
    <name type="scientific">Parelaphostrongylus tenuis</name>
    <name type="common">Meningeal worm</name>
    <dbReference type="NCBI Taxonomy" id="148309"/>
    <lineage>
        <taxon>Eukaryota</taxon>
        <taxon>Metazoa</taxon>
        <taxon>Ecdysozoa</taxon>
        <taxon>Nematoda</taxon>
        <taxon>Chromadorea</taxon>
        <taxon>Rhabditida</taxon>
        <taxon>Rhabditina</taxon>
        <taxon>Rhabditomorpha</taxon>
        <taxon>Strongyloidea</taxon>
        <taxon>Metastrongylidae</taxon>
        <taxon>Parelaphostrongylus</taxon>
    </lineage>
</organism>
<dbReference type="Proteomes" id="UP001196413">
    <property type="component" value="Unassembled WGS sequence"/>
</dbReference>
<evidence type="ECO:0000313" key="2">
    <source>
        <dbReference type="EMBL" id="KAJ1346877.1"/>
    </source>
</evidence>
<evidence type="ECO:0000256" key="1">
    <source>
        <dbReference type="SAM" id="MobiDB-lite"/>
    </source>
</evidence>
<comment type="caution">
    <text evidence="2">The sequence shown here is derived from an EMBL/GenBank/DDBJ whole genome shotgun (WGS) entry which is preliminary data.</text>
</comment>
<protein>
    <submittedName>
        <fullName evidence="2">Uncharacterized protein</fullName>
    </submittedName>
</protein>
<name>A0AAD5LU89_PARTN</name>
<sequence length="63" mass="7367">MRKIRKTRQYTEGFENAGKTAETRKRKAVEGNSNDKEVSVAEYACPKKKKKKKMKQSEMRSKN</sequence>
<feature type="region of interest" description="Disordered" evidence="1">
    <location>
        <begin position="1"/>
        <end position="63"/>
    </location>
</feature>
<proteinExistence type="predicted"/>
<gene>
    <name evidence="2" type="ORF">KIN20_001800</name>
</gene>
<reference evidence="2" key="1">
    <citation type="submission" date="2021-06" db="EMBL/GenBank/DDBJ databases">
        <title>Parelaphostrongylus tenuis whole genome reference sequence.</title>
        <authorList>
            <person name="Garwood T.J."/>
            <person name="Larsen P.A."/>
            <person name="Fountain-Jones N.M."/>
            <person name="Garbe J.R."/>
            <person name="Macchietto M.G."/>
            <person name="Kania S.A."/>
            <person name="Gerhold R.W."/>
            <person name="Richards J.E."/>
            <person name="Wolf T.M."/>
        </authorList>
    </citation>
    <scope>NUCLEOTIDE SEQUENCE</scope>
    <source>
        <strain evidence="2">MNPRO001-30</strain>
        <tissue evidence="2">Meninges</tissue>
    </source>
</reference>
<evidence type="ECO:0000313" key="3">
    <source>
        <dbReference type="Proteomes" id="UP001196413"/>
    </source>
</evidence>
<dbReference type="EMBL" id="JAHQIW010000237">
    <property type="protein sequence ID" value="KAJ1346877.1"/>
    <property type="molecule type" value="Genomic_DNA"/>
</dbReference>